<evidence type="ECO:0000313" key="4">
    <source>
        <dbReference type="Proteomes" id="UP000249754"/>
    </source>
</evidence>
<protein>
    <submittedName>
        <fullName evidence="3">Thiopeptide-type bacteriocin biosynthesis protein</fullName>
    </submittedName>
</protein>
<comment type="caution">
    <text evidence="3">The sequence shown here is derived from an EMBL/GenBank/DDBJ whole genome shotgun (WGS) entry which is preliminary data.</text>
</comment>
<proteinExistence type="predicted"/>
<reference evidence="3 4" key="1">
    <citation type="submission" date="2018-06" db="EMBL/GenBank/DDBJ databases">
        <title>Genomic Encyclopedia of Archaeal and Bacterial Type Strains, Phase II (KMG-II): from individual species to whole genera.</title>
        <authorList>
            <person name="Goeker M."/>
        </authorList>
    </citation>
    <scope>NUCLEOTIDE SEQUENCE [LARGE SCALE GENOMIC DNA]</scope>
    <source>
        <strain evidence="3 4">DSM 14825</strain>
    </source>
</reference>
<dbReference type="Pfam" id="PF04738">
    <property type="entry name" value="Lant_dehydr_N"/>
    <property type="match status" value="1"/>
</dbReference>
<evidence type="ECO:0000313" key="3">
    <source>
        <dbReference type="EMBL" id="RAJ32270.1"/>
    </source>
</evidence>
<dbReference type="OrthoDB" id="1273722at2"/>
<name>A0A327SSK2_9SPHI</name>
<evidence type="ECO:0000259" key="2">
    <source>
        <dbReference type="Pfam" id="PF14028"/>
    </source>
</evidence>
<dbReference type="Pfam" id="PF14028">
    <property type="entry name" value="Lant_dehydr_C"/>
    <property type="match status" value="1"/>
</dbReference>
<evidence type="ECO:0000259" key="1">
    <source>
        <dbReference type="Pfam" id="PF04738"/>
    </source>
</evidence>
<dbReference type="Proteomes" id="UP000249754">
    <property type="component" value="Unassembled WGS sequence"/>
</dbReference>
<gene>
    <name evidence="3" type="ORF">LY11_01953</name>
</gene>
<organism evidence="3 4">
    <name type="scientific">Pedobacter cryoconitis</name>
    <dbReference type="NCBI Taxonomy" id="188932"/>
    <lineage>
        <taxon>Bacteria</taxon>
        <taxon>Pseudomonadati</taxon>
        <taxon>Bacteroidota</taxon>
        <taxon>Sphingobacteriia</taxon>
        <taxon>Sphingobacteriales</taxon>
        <taxon>Sphingobacteriaceae</taxon>
        <taxon>Pedobacter</taxon>
    </lineage>
</organism>
<feature type="domain" description="Thiopeptide-type bacteriocin biosynthesis" evidence="2">
    <location>
        <begin position="564"/>
        <end position="834"/>
    </location>
</feature>
<accession>A0A327SSK2</accession>
<dbReference type="EMBL" id="QLLR01000006">
    <property type="protein sequence ID" value="RAJ32270.1"/>
    <property type="molecule type" value="Genomic_DNA"/>
</dbReference>
<dbReference type="InterPro" id="IPR006827">
    <property type="entry name" value="Lant_deHydtase_N"/>
</dbReference>
<dbReference type="InterPro" id="IPR023809">
    <property type="entry name" value="Thiopep_bacteriocin_synth_dom"/>
</dbReference>
<dbReference type="NCBIfam" id="TIGR03891">
    <property type="entry name" value="thiopep_ocin"/>
    <property type="match status" value="1"/>
</dbReference>
<dbReference type="AlphaFoldDB" id="A0A327SSK2"/>
<sequence>MNCTDLTSVLVKAGIKSEEAILFIDNCINSQLLINELDPAVTGNGLLTQVLEILDSYNLLDHQLTEIVQTLKKIEQLLGKLDREKYNGIDRYQEILKLIELIGIPYEAGKIFQTDVTGAATSQSGLSINLQQDILTALDVLYKTSTKQPLRLELFAKRFNERYGDREMPLLEVLDAETGIGYVPDKHLVPSPILEMLTLPETEDNQMLAWGKWEEILQKKWLKAYKNDKLCIEIFDEDIKDILQVNLPLPSSLQLMFEITLSGQVYVKNAGGTSAVNMVARFAQSDAELNNLVSELTIAEQENEPEAILAEVLHLPQGRVGNILQRPAFRNYEIPYLAKSLLPEDQQICVQDLLISYRKNRIVLYSKRLHKVIIPRLSNAHNFSLNALPVYHFLCDLQDQDQISNLKFSWGSLQKQYNFLPRVVYKNIILRRASWVFTEKEIQLLTQKDNTLFSELLVNFIKEYNLPQKVVLADGDNELLINFQDQEMTYDIFKYTLKGKKYFVFKEYIELAPVVKDVKNQHYKHQFQTFMTRNPESGMNLLTEQNHYEHEEVTLIANNDSSEWLYYKLYCGVRNADVILANAVKVLTAHCEKKEWIKEWFFIRYTDSDFHIRLRLKVTHVKWLPYITRVFHKELKPYRKMGFLWNVTTDTYQPEYIRYGATTLSCAEQFFYRDSIAFLGFLDHTSGDERELLRWQFAILSIDTLLEAFEFKLERKLELIKGLKEIFAAEFKFSSDQKQQLSKLFRKYKKEIYTSLSIQQPHDKFYQLYMVLRQRTAGIEPLIQELRGKERAGELQVAMPDLLGSYIHMLINRIIPELQRLHEAVIYDFLYQYYKSAYGKETKFDERINITSSDIIL</sequence>
<feature type="domain" description="Lantibiotic dehydratase N-terminal" evidence="1">
    <location>
        <begin position="6"/>
        <end position="486"/>
    </location>
</feature>